<evidence type="ECO:0000313" key="3">
    <source>
        <dbReference type="Proteomes" id="UP000178774"/>
    </source>
</evidence>
<evidence type="ECO:0000313" key="2">
    <source>
        <dbReference type="EMBL" id="OGZ65480.1"/>
    </source>
</evidence>
<proteinExistence type="predicted"/>
<reference evidence="2 3" key="1">
    <citation type="journal article" date="2016" name="Nat. Commun.">
        <title>Thousands of microbial genomes shed light on interconnected biogeochemical processes in an aquifer system.</title>
        <authorList>
            <person name="Anantharaman K."/>
            <person name="Brown C.T."/>
            <person name="Hug L.A."/>
            <person name="Sharon I."/>
            <person name="Castelle C.J."/>
            <person name="Probst A.J."/>
            <person name="Thomas B.C."/>
            <person name="Singh A."/>
            <person name="Wilkins M.J."/>
            <person name="Karaoz U."/>
            <person name="Brodie E.L."/>
            <person name="Williams K.H."/>
            <person name="Hubbard S.S."/>
            <person name="Banfield J.F."/>
        </authorList>
    </citation>
    <scope>NUCLEOTIDE SEQUENCE [LARGE SCALE GENOMIC DNA]</scope>
</reference>
<keyword evidence="1" id="KW-0812">Transmembrane</keyword>
<feature type="transmembrane region" description="Helical" evidence="1">
    <location>
        <begin position="50"/>
        <end position="71"/>
    </location>
</feature>
<sequence length="76" mass="8837">MRYQLLLVTPGISPFNANSRKQILQRPKALINPCRRPHLKHLRINREENLGFLFAFATCDAFAMFTLFPLLEIPLI</sequence>
<evidence type="ECO:0000256" key="1">
    <source>
        <dbReference type="SAM" id="Phobius"/>
    </source>
</evidence>
<comment type="caution">
    <text evidence="2">The sequence shown here is derived from an EMBL/GenBank/DDBJ whole genome shotgun (WGS) entry which is preliminary data.</text>
</comment>
<dbReference type="EMBL" id="MHOP01000021">
    <property type="protein sequence ID" value="OGZ65480.1"/>
    <property type="molecule type" value="Genomic_DNA"/>
</dbReference>
<protein>
    <submittedName>
        <fullName evidence="2">Uncharacterized protein</fullName>
    </submittedName>
</protein>
<organism evidence="2 3">
    <name type="scientific">Candidatus Staskawiczbacteria bacterium RIFCSPHIGHO2_01_FULL_41_41</name>
    <dbReference type="NCBI Taxonomy" id="1802203"/>
    <lineage>
        <taxon>Bacteria</taxon>
        <taxon>Candidatus Staskawicziibacteriota</taxon>
    </lineage>
</organism>
<keyword evidence="1" id="KW-1133">Transmembrane helix</keyword>
<name>A0A1G2HTD3_9BACT</name>
<dbReference type="AlphaFoldDB" id="A0A1G2HTD3"/>
<keyword evidence="1" id="KW-0472">Membrane</keyword>
<dbReference type="Proteomes" id="UP000178774">
    <property type="component" value="Unassembled WGS sequence"/>
</dbReference>
<accession>A0A1G2HTD3</accession>
<gene>
    <name evidence="2" type="ORF">A2822_04250</name>
</gene>